<keyword evidence="2" id="KW-0812">Transmembrane</keyword>
<gene>
    <name evidence="3" type="ORF">CO051_02755</name>
</gene>
<keyword evidence="2" id="KW-1133">Transmembrane helix</keyword>
<dbReference type="CDD" id="cd05830">
    <property type="entry name" value="Sortase_E"/>
    <property type="match status" value="1"/>
</dbReference>
<organism evidence="3 4">
    <name type="scientific">Candidatus Roizmanbacteria bacterium CG_4_9_14_0_2_um_filter_39_13</name>
    <dbReference type="NCBI Taxonomy" id="1974839"/>
    <lineage>
        <taxon>Bacteria</taxon>
        <taxon>Candidatus Roizmaniibacteriota</taxon>
    </lineage>
</organism>
<comment type="caution">
    <text evidence="3">The sequence shown here is derived from an EMBL/GenBank/DDBJ whole genome shotgun (WGS) entry which is preliminary data.</text>
</comment>
<name>A0A2M8F052_9BACT</name>
<evidence type="ECO:0000313" key="3">
    <source>
        <dbReference type="EMBL" id="PJC32668.1"/>
    </source>
</evidence>
<dbReference type="Gene3D" id="2.40.260.10">
    <property type="entry name" value="Sortase"/>
    <property type="match status" value="1"/>
</dbReference>
<dbReference type="InterPro" id="IPR005754">
    <property type="entry name" value="Sortase"/>
</dbReference>
<feature type="transmembrane region" description="Helical" evidence="2">
    <location>
        <begin position="12"/>
        <end position="33"/>
    </location>
</feature>
<accession>A0A2M8F052</accession>
<dbReference type="Pfam" id="PF04203">
    <property type="entry name" value="Sortase"/>
    <property type="match status" value="1"/>
</dbReference>
<dbReference type="SUPFAM" id="SSF63817">
    <property type="entry name" value="Sortase"/>
    <property type="match status" value="1"/>
</dbReference>
<dbReference type="Proteomes" id="UP000231383">
    <property type="component" value="Unassembled WGS sequence"/>
</dbReference>
<dbReference type="AlphaFoldDB" id="A0A2M8F052"/>
<proteinExistence type="predicted"/>
<dbReference type="EMBL" id="PFSC01000073">
    <property type="protein sequence ID" value="PJC32668.1"/>
    <property type="molecule type" value="Genomic_DNA"/>
</dbReference>
<evidence type="ECO:0000313" key="4">
    <source>
        <dbReference type="Proteomes" id="UP000231383"/>
    </source>
</evidence>
<protein>
    <recommendedName>
        <fullName evidence="5">Sortase</fullName>
    </recommendedName>
</protein>
<dbReference type="InterPro" id="IPR042003">
    <property type="entry name" value="Sortase_E"/>
</dbReference>
<evidence type="ECO:0000256" key="2">
    <source>
        <dbReference type="SAM" id="Phobius"/>
    </source>
</evidence>
<dbReference type="InterPro" id="IPR023365">
    <property type="entry name" value="Sortase_dom-sf"/>
</dbReference>
<evidence type="ECO:0000256" key="1">
    <source>
        <dbReference type="ARBA" id="ARBA00022801"/>
    </source>
</evidence>
<reference evidence="4" key="1">
    <citation type="submission" date="2017-09" db="EMBL/GenBank/DDBJ databases">
        <title>Depth-based differentiation of microbial function through sediment-hosted aquifers and enrichment of novel symbionts in the deep terrestrial subsurface.</title>
        <authorList>
            <person name="Probst A.J."/>
            <person name="Ladd B."/>
            <person name="Jarett J.K."/>
            <person name="Geller-Mcgrath D.E."/>
            <person name="Sieber C.M.K."/>
            <person name="Emerson J.B."/>
            <person name="Anantharaman K."/>
            <person name="Thomas B.C."/>
            <person name="Malmstrom R."/>
            <person name="Stieglmeier M."/>
            <person name="Klingl A."/>
            <person name="Woyke T."/>
            <person name="Ryan C.M."/>
            <person name="Banfield J.F."/>
        </authorList>
    </citation>
    <scope>NUCLEOTIDE SEQUENCE [LARGE SCALE GENOMIC DNA]</scope>
</reference>
<keyword evidence="1" id="KW-0378">Hydrolase</keyword>
<dbReference type="GO" id="GO:0016787">
    <property type="term" value="F:hydrolase activity"/>
    <property type="evidence" value="ECO:0007669"/>
    <property type="project" value="UniProtKB-KW"/>
</dbReference>
<keyword evidence="2" id="KW-0472">Membrane</keyword>
<sequence>MTNMKHHKDSDYYQTLILRTVGNFLILTSLFMIGKTFYQPIREEVRYLYENQTQKEYIVAADEQEANEIITRNFGAITEKGALREALKKENVDFLIPVDPNFSIVIPKIAANAPVLANIDAGDKDEYLDALQKGVAHAEGTSFPGEGGHIYMFAHSTDYAWNVGTYNAVFYLLYKLEEGDEIDLFFKGQRYVYKVVGKEIVNPDQVDYISRKTDKEFLTLQTCWPPGTTLKRQLIFAERVVE</sequence>
<evidence type="ECO:0008006" key="5">
    <source>
        <dbReference type="Google" id="ProtNLM"/>
    </source>
</evidence>
<dbReference type="NCBIfam" id="TIGR01076">
    <property type="entry name" value="sortase_fam"/>
    <property type="match status" value="1"/>
</dbReference>